<dbReference type="STRING" id="547042.BACCOPRO_02830"/>
<name>S0FEA5_9BACT</name>
<gene>
    <name evidence="2" type="ORF">BACCOPRO_02830</name>
</gene>
<sequence length="55" mass="7196">MKGLFFQEKYYFCIRNDNKITNLYMKNFATYFFFFFYYFYFSNEVKREFAYVYKR</sequence>
<evidence type="ECO:0000313" key="2">
    <source>
        <dbReference type="EMBL" id="EEF77311.1"/>
    </source>
</evidence>
<dbReference type="EMBL" id="ACBW01000180">
    <property type="protein sequence ID" value="EEF77311.1"/>
    <property type="molecule type" value="Genomic_DNA"/>
</dbReference>
<keyword evidence="1" id="KW-0472">Membrane</keyword>
<keyword evidence="1" id="KW-0812">Transmembrane</keyword>
<accession>S0FEA5</accession>
<reference evidence="2 3" key="1">
    <citation type="submission" date="2008-12" db="EMBL/GenBank/DDBJ databases">
        <authorList>
            <person name="Fulton L."/>
            <person name="Clifton S."/>
            <person name="Fulton B."/>
            <person name="Xu J."/>
            <person name="Minx P."/>
            <person name="Pepin K.H."/>
            <person name="Johnson M."/>
            <person name="Bhonagiri V."/>
            <person name="Nash W.E."/>
            <person name="Mardis E.R."/>
            <person name="Wilson R.K."/>
        </authorList>
    </citation>
    <scope>NUCLEOTIDE SEQUENCE [LARGE SCALE GENOMIC DNA]</scope>
    <source>
        <strain evidence="2 3">DSM 18228</strain>
    </source>
</reference>
<protein>
    <submittedName>
        <fullName evidence="2">Uncharacterized protein</fullName>
    </submittedName>
</protein>
<organism evidence="2 3">
    <name type="scientific">Phocaeicola coprophilus DSM 18228 = JCM 13818</name>
    <dbReference type="NCBI Taxonomy" id="547042"/>
    <lineage>
        <taxon>Bacteria</taxon>
        <taxon>Pseudomonadati</taxon>
        <taxon>Bacteroidota</taxon>
        <taxon>Bacteroidia</taxon>
        <taxon>Bacteroidales</taxon>
        <taxon>Bacteroidaceae</taxon>
        <taxon>Phocaeicola</taxon>
    </lineage>
</organism>
<proteinExistence type="predicted"/>
<comment type="caution">
    <text evidence="2">The sequence shown here is derived from an EMBL/GenBank/DDBJ whole genome shotgun (WGS) entry which is preliminary data.</text>
</comment>
<keyword evidence="3" id="KW-1185">Reference proteome</keyword>
<dbReference type="AlphaFoldDB" id="S0FEA5"/>
<evidence type="ECO:0000313" key="3">
    <source>
        <dbReference type="Proteomes" id="UP000014073"/>
    </source>
</evidence>
<dbReference type="HOGENOM" id="CLU_3022239_0_0_10"/>
<evidence type="ECO:0000256" key="1">
    <source>
        <dbReference type="SAM" id="Phobius"/>
    </source>
</evidence>
<keyword evidence="1" id="KW-1133">Transmembrane helix</keyword>
<feature type="transmembrane region" description="Helical" evidence="1">
    <location>
        <begin position="21"/>
        <end position="40"/>
    </location>
</feature>
<dbReference type="Proteomes" id="UP000014073">
    <property type="component" value="Unassembled WGS sequence"/>
</dbReference>